<accession>A0AAP0NF18</accession>
<name>A0AAP0NF18_LIQFO</name>
<reference evidence="3 4" key="1">
    <citation type="journal article" date="2024" name="Plant J.">
        <title>Genome sequences and population genomics reveal climatic adaptation and genomic divergence between two closely related sweetgum species.</title>
        <authorList>
            <person name="Xu W.Q."/>
            <person name="Ren C.Q."/>
            <person name="Zhang X.Y."/>
            <person name="Comes H.P."/>
            <person name="Liu X.H."/>
            <person name="Li Y.G."/>
            <person name="Kettle C.J."/>
            <person name="Jalonen R."/>
            <person name="Gaisberger H."/>
            <person name="Ma Y.Z."/>
            <person name="Qiu Y.X."/>
        </authorList>
    </citation>
    <scope>NUCLEOTIDE SEQUENCE [LARGE SCALE GENOMIC DNA]</scope>
    <source>
        <strain evidence="3">Hangzhou</strain>
    </source>
</reference>
<dbReference type="EMBL" id="JBBPBK010000014">
    <property type="protein sequence ID" value="KAK9270986.1"/>
    <property type="molecule type" value="Genomic_DNA"/>
</dbReference>
<protein>
    <recommendedName>
        <fullName evidence="2">Ubiquitin-like domain-containing protein</fullName>
    </recommendedName>
</protein>
<dbReference type="PROSITE" id="PS50053">
    <property type="entry name" value="UBIQUITIN_2"/>
    <property type="match status" value="1"/>
</dbReference>
<evidence type="ECO:0000256" key="1">
    <source>
        <dbReference type="SAM" id="MobiDB-lite"/>
    </source>
</evidence>
<dbReference type="InterPro" id="IPR000626">
    <property type="entry name" value="Ubiquitin-like_dom"/>
</dbReference>
<dbReference type="InterPro" id="IPR029071">
    <property type="entry name" value="Ubiquitin-like_domsf"/>
</dbReference>
<dbReference type="Gene3D" id="3.10.20.90">
    <property type="entry name" value="Phosphatidylinositol 3-kinase Catalytic Subunit, Chain A, domain 1"/>
    <property type="match status" value="1"/>
</dbReference>
<evidence type="ECO:0000259" key="2">
    <source>
        <dbReference type="PROSITE" id="PS50053"/>
    </source>
</evidence>
<proteinExistence type="predicted"/>
<dbReference type="SUPFAM" id="SSF54236">
    <property type="entry name" value="Ubiquitin-like"/>
    <property type="match status" value="1"/>
</dbReference>
<dbReference type="PANTHER" id="PTHR15204:SF5">
    <property type="entry name" value="LARGE PROLINE-RICH PROTEIN BAG6 ISOFORM X1"/>
    <property type="match status" value="1"/>
</dbReference>
<keyword evidence="4" id="KW-1185">Reference proteome</keyword>
<dbReference type="Proteomes" id="UP001415857">
    <property type="component" value="Unassembled WGS sequence"/>
</dbReference>
<dbReference type="SMART" id="SM00213">
    <property type="entry name" value="UBQ"/>
    <property type="match status" value="1"/>
</dbReference>
<dbReference type="AlphaFoldDB" id="A0AAP0NF18"/>
<organism evidence="3 4">
    <name type="scientific">Liquidambar formosana</name>
    <name type="common">Formosan gum</name>
    <dbReference type="NCBI Taxonomy" id="63359"/>
    <lineage>
        <taxon>Eukaryota</taxon>
        <taxon>Viridiplantae</taxon>
        <taxon>Streptophyta</taxon>
        <taxon>Embryophyta</taxon>
        <taxon>Tracheophyta</taxon>
        <taxon>Spermatophyta</taxon>
        <taxon>Magnoliopsida</taxon>
        <taxon>eudicotyledons</taxon>
        <taxon>Gunneridae</taxon>
        <taxon>Pentapetalae</taxon>
        <taxon>Saxifragales</taxon>
        <taxon>Altingiaceae</taxon>
        <taxon>Liquidambar</taxon>
    </lineage>
</organism>
<dbReference type="GO" id="GO:0036503">
    <property type="term" value="P:ERAD pathway"/>
    <property type="evidence" value="ECO:0007669"/>
    <property type="project" value="TreeGrafter"/>
</dbReference>
<dbReference type="GO" id="GO:0071818">
    <property type="term" value="C:BAT3 complex"/>
    <property type="evidence" value="ECO:0007669"/>
    <property type="project" value="TreeGrafter"/>
</dbReference>
<feature type="compositionally biased region" description="Low complexity" evidence="1">
    <location>
        <begin position="165"/>
        <end position="178"/>
    </location>
</feature>
<evidence type="ECO:0000313" key="3">
    <source>
        <dbReference type="EMBL" id="KAK9270986.1"/>
    </source>
</evidence>
<feature type="compositionally biased region" description="Polar residues" evidence="1">
    <location>
        <begin position="259"/>
        <end position="271"/>
    </location>
</feature>
<feature type="region of interest" description="Disordered" evidence="1">
    <location>
        <begin position="165"/>
        <end position="226"/>
    </location>
</feature>
<dbReference type="FunFam" id="3.10.20.90:FF:000154">
    <property type="entry name" value="Large proline-rich protein BAG6"/>
    <property type="match status" value="1"/>
</dbReference>
<feature type="compositionally biased region" description="Low complexity" evidence="1">
    <location>
        <begin position="190"/>
        <end position="213"/>
    </location>
</feature>
<feature type="region of interest" description="Disordered" evidence="1">
    <location>
        <begin position="259"/>
        <end position="283"/>
    </location>
</feature>
<dbReference type="GO" id="GO:0051787">
    <property type="term" value="F:misfolded protein binding"/>
    <property type="evidence" value="ECO:0007669"/>
    <property type="project" value="TreeGrafter"/>
</dbReference>
<gene>
    <name evidence="3" type="ORF">L1049_026574</name>
</gene>
<feature type="domain" description="Ubiquitin-like" evidence="2">
    <location>
        <begin position="24"/>
        <end position="99"/>
    </location>
</feature>
<evidence type="ECO:0000313" key="4">
    <source>
        <dbReference type="Proteomes" id="UP001415857"/>
    </source>
</evidence>
<dbReference type="Pfam" id="PF00240">
    <property type="entry name" value="ubiquitin"/>
    <property type="match status" value="1"/>
</dbReference>
<dbReference type="GO" id="GO:0031593">
    <property type="term" value="F:polyubiquitin modification-dependent protein binding"/>
    <property type="evidence" value="ECO:0007669"/>
    <property type="project" value="TreeGrafter"/>
</dbReference>
<sequence>MADQHSTEGSSTSEVSVEGSESIVDLNIKTLDSHIYSFRVEKNIPVSLFKEKIANEIGVPVGQQRLIFRGKVLKDDQPLSEYHVENGCTLHLVARQPAPSQPSAGTSSGETNENNRVLVVPRNRVGQISHSVVLGTFNVGDQSEGVVPDLSRVIGAVLNSFGLGSQTTTDGSGSTQSSMLAPQGNETEGARGNAAGQNRAGNQAQFGQAFPGQPFQPPPQVFQTPLTGAAIPVPSLHSPIPGSLNTLSEFMNRIELALSQNGNQPNPSTNVGDLPTVELPSNARGLPTPEALSIVLRHAERLLSDHAVAALSRIAGRLEQEGAST</sequence>
<dbReference type="PANTHER" id="PTHR15204">
    <property type="entry name" value="LARGE PROLINE-RICH PROTEIN BAG6"/>
    <property type="match status" value="1"/>
</dbReference>
<comment type="caution">
    <text evidence="3">The sequence shown here is derived from an EMBL/GenBank/DDBJ whole genome shotgun (WGS) entry which is preliminary data.</text>
</comment>